<protein>
    <recommendedName>
        <fullName evidence="7">B9 domain-containing protein 1</fullName>
    </recommendedName>
</protein>
<comment type="subcellular location">
    <subcellularLocation>
        <location evidence="1">Cytoplasm</location>
        <location evidence="1">Cytoskeleton</location>
        <location evidence="1">Cilium basal body</location>
    </subcellularLocation>
</comment>
<gene>
    <name evidence="9" type="primary">LOC105429941</name>
</gene>
<reference evidence="9" key="1">
    <citation type="submission" date="2025-08" db="UniProtKB">
        <authorList>
            <consortium name="RefSeq"/>
        </authorList>
    </citation>
    <scope>IDENTIFICATION</scope>
</reference>
<proteinExistence type="inferred from homology"/>
<evidence type="ECO:0000256" key="1">
    <source>
        <dbReference type="ARBA" id="ARBA00004120"/>
    </source>
</evidence>
<dbReference type="PROSITE" id="PS51381">
    <property type="entry name" value="C2_B9"/>
    <property type="match status" value="1"/>
</dbReference>
<comment type="similarity">
    <text evidence="6">Belongs to the B9D family.</text>
</comment>
<dbReference type="Proteomes" id="UP000504615">
    <property type="component" value="Unplaced"/>
</dbReference>
<dbReference type="GO" id="GO:0060271">
    <property type="term" value="P:cilium assembly"/>
    <property type="evidence" value="ECO:0007669"/>
    <property type="project" value="TreeGrafter"/>
</dbReference>
<evidence type="ECO:0000256" key="3">
    <source>
        <dbReference type="ARBA" id="ARBA00022794"/>
    </source>
</evidence>
<evidence type="ECO:0000256" key="2">
    <source>
        <dbReference type="ARBA" id="ARBA00022490"/>
    </source>
</evidence>
<accession>A0A6I9X9Y3</accession>
<dbReference type="Pfam" id="PF07162">
    <property type="entry name" value="B9-C2"/>
    <property type="match status" value="1"/>
</dbReference>
<dbReference type="RefSeq" id="XP_011641506.1">
    <property type="nucleotide sequence ID" value="XM_011643204.2"/>
</dbReference>
<keyword evidence="8" id="KW-1185">Reference proteome</keyword>
<dbReference type="InterPro" id="IPR010796">
    <property type="entry name" value="C2_B9-type_dom"/>
</dbReference>
<keyword evidence="2" id="KW-0963">Cytoplasm</keyword>
<dbReference type="PANTHER" id="PTHR12968:SF1">
    <property type="entry name" value="B9 DOMAIN-CONTAINING PROTEIN 1"/>
    <property type="match status" value="1"/>
</dbReference>
<organism evidence="8 9">
    <name type="scientific">Pogonomyrmex barbatus</name>
    <name type="common">red harvester ant</name>
    <dbReference type="NCBI Taxonomy" id="144034"/>
    <lineage>
        <taxon>Eukaryota</taxon>
        <taxon>Metazoa</taxon>
        <taxon>Ecdysozoa</taxon>
        <taxon>Arthropoda</taxon>
        <taxon>Hexapoda</taxon>
        <taxon>Insecta</taxon>
        <taxon>Pterygota</taxon>
        <taxon>Neoptera</taxon>
        <taxon>Endopterygota</taxon>
        <taxon>Hymenoptera</taxon>
        <taxon>Apocrita</taxon>
        <taxon>Aculeata</taxon>
        <taxon>Formicoidea</taxon>
        <taxon>Formicidae</taxon>
        <taxon>Myrmicinae</taxon>
        <taxon>Pogonomyrmex</taxon>
    </lineage>
</organism>
<keyword evidence="3" id="KW-0970">Cilium biogenesis/degradation</keyword>
<name>A0A6I9X9Y3_9HYME</name>
<evidence type="ECO:0000256" key="5">
    <source>
        <dbReference type="ARBA" id="ARBA00023273"/>
    </source>
</evidence>
<dbReference type="GeneID" id="105429941"/>
<dbReference type="OrthoDB" id="431939at2759"/>
<evidence type="ECO:0000256" key="6">
    <source>
        <dbReference type="ARBA" id="ARBA00038411"/>
    </source>
</evidence>
<dbReference type="PANTHER" id="PTHR12968">
    <property type="entry name" value="B9 DOMAIN-CONTAINING"/>
    <property type="match status" value="1"/>
</dbReference>
<dbReference type="GO" id="GO:0036038">
    <property type="term" value="C:MKS complex"/>
    <property type="evidence" value="ECO:0007669"/>
    <property type="project" value="TreeGrafter"/>
</dbReference>
<evidence type="ECO:0000256" key="7">
    <source>
        <dbReference type="ARBA" id="ARBA00039274"/>
    </source>
</evidence>
<evidence type="ECO:0000313" key="8">
    <source>
        <dbReference type="Proteomes" id="UP000504615"/>
    </source>
</evidence>
<keyword evidence="5" id="KW-0966">Cell projection</keyword>
<dbReference type="AlphaFoldDB" id="A0A6I9X9Y3"/>
<sequence length="152" mass="17522">MSEEEQFYLSVTGSLEHAEFYDVNNAYCKYSFHFGPNWSVVAGIEEGLTQMCKCSNDPRNLIVWNFPLDITFKSTNPHGWPQLIMSIYGLDIFGHDVIRGYGVCHLPLRTGHHEKSARLRLEKWRHCNGQHIRCEEMKFAGVLGDMCDAENH</sequence>
<evidence type="ECO:0000313" key="9">
    <source>
        <dbReference type="RefSeq" id="XP_011641506.1"/>
    </source>
</evidence>
<keyword evidence="4" id="KW-0206">Cytoskeleton</keyword>
<evidence type="ECO:0000256" key="4">
    <source>
        <dbReference type="ARBA" id="ARBA00023212"/>
    </source>
</evidence>